<reference evidence="1 2" key="1">
    <citation type="submission" date="2020-08" db="EMBL/GenBank/DDBJ databases">
        <title>Genomic Encyclopedia of Type Strains, Phase IV (KMG-IV): sequencing the most valuable type-strain genomes for metagenomic binning, comparative biology and taxonomic classification.</title>
        <authorList>
            <person name="Goeker M."/>
        </authorList>
    </citation>
    <scope>NUCLEOTIDE SEQUENCE [LARGE SCALE GENOMIC DNA]</scope>
    <source>
        <strain evidence="1 2">DSM 25335</strain>
    </source>
</reference>
<gene>
    <name evidence="1" type="ORF">HNQ67_002682</name>
</gene>
<dbReference type="InterPro" id="IPR036520">
    <property type="entry name" value="UPF0759_sf"/>
</dbReference>
<dbReference type="AlphaFoldDB" id="A0A7W8I085"/>
<organism evidence="1 2">
    <name type="scientific">Brevundimonas basaltis</name>
    <dbReference type="NCBI Taxonomy" id="472166"/>
    <lineage>
        <taxon>Bacteria</taxon>
        <taxon>Pseudomonadati</taxon>
        <taxon>Pseudomonadota</taxon>
        <taxon>Alphaproteobacteria</taxon>
        <taxon>Caulobacterales</taxon>
        <taxon>Caulobacteraceae</taxon>
        <taxon>Brevundimonas</taxon>
    </lineage>
</organism>
<dbReference type="SUPFAM" id="SSF117396">
    <property type="entry name" value="TM1631-like"/>
    <property type="match status" value="1"/>
</dbReference>
<protein>
    <submittedName>
        <fullName evidence="1">Uncharacterized protein YecE (DUF72 family)</fullName>
    </submittedName>
</protein>
<keyword evidence="2" id="KW-1185">Reference proteome</keyword>
<name>A0A7W8I085_9CAUL</name>
<accession>A0A7W8I085</accession>
<dbReference type="Proteomes" id="UP000566663">
    <property type="component" value="Unassembled WGS sequence"/>
</dbReference>
<evidence type="ECO:0000313" key="2">
    <source>
        <dbReference type="Proteomes" id="UP000566663"/>
    </source>
</evidence>
<proteinExistence type="predicted"/>
<comment type="caution">
    <text evidence="1">The sequence shown here is derived from an EMBL/GenBank/DDBJ whole genome shotgun (WGS) entry which is preliminary data.</text>
</comment>
<dbReference type="EMBL" id="JACHFZ010000007">
    <property type="protein sequence ID" value="MBB5293136.1"/>
    <property type="molecule type" value="Genomic_DNA"/>
</dbReference>
<sequence>MAGTIRVGVGGWTYEPWRGVFYPDKLSQKKELAYASGKLTSIEQECGVKHLVSGI</sequence>
<dbReference type="Gene3D" id="3.20.20.410">
    <property type="entry name" value="Protein of unknown function UPF0759"/>
    <property type="match status" value="1"/>
</dbReference>
<evidence type="ECO:0000313" key="1">
    <source>
        <dbReference type="EMBL" id="MBB5293136.1"/>
    </source>
</evidence>